<name>A0A3S9T288_9FIRM</name>
<gene>
    <name evidence="1" type="ORF">BBF96_15500</name>
</gene>
<dbReference type="KEGG" id="aft:BBF96_15500"/>
<evidence type="ECO:0008006" key="3">
    <source>
        <dbReference type="Google" id="ProtNLM"/>
    </source>
</evidence>
<dbReference type="SUPFAM" id="SSF55909">
    <property type="entry name" value="Pentein"/>
    <property type="match status" value="1"/>
</dbReference>
<dbReference type="PANTHER" id="PTHR47271">
    <property type="entry name" value="ARGININE DEIMINASE"/>
    <property type="match status" value="1"/>
</dbReference>
<evidence type="ECO:0000313" key="2">
    <source>
        <dbReference type="Proteomes" id="UP000267250"/>
    </source>
</evidence>
<protein>
    <recommendedName>
        <fullName evidence="3">Amidinotransferase</fullName>
    </recommendedName>
</protein>
<dbReference type="RefSeq" id="WP_127018020.1">
    <property type="nucleotide sequence ID" value="NZ_CP016379.1"/>
</dbReference>
<dbReference type="AlphaFoldDB" id="A0A3S9T288"/>
<dbReference type="Proteomes" id="UP000267250">
    <property type="component" value="Chromosome"/>
</dbReference>
<dbReference type="Pfam" id="PF19420">
    <property type="entry name" value="DDAH_eukar"/>
    <property type="match status" value="1"/>
</dbReference>
<dbReference type="GO" id="GO:0016990">
    <property type="term" value="F:arginine deiminase activity"/>
    <property type="evidence" value="ECO:0007669"/>
    <property type="project" value="TreeGrafter"/>
</dbReference>
<sequence length="269" mass="29822">MLRNEGDRLTRVVVCSPKIEYFRVDDLKLHNITELSDPAKAIEQHDKLKSTMSEFGCQVIDIPELSNHPNSVFTMDTALCTPQGYIKLRMGLKTREGEEEWMAQHLETLGEPYAGCIEPPGTVEGGDVILAGSVAFVGCSRRTNREGVRQISDLLKRMGYEVRVTTVPEPYLHIGGAMSMIGPERVLCCKGVFPDDFFNGFEKIEVSGDTFISGNVINLGENEVIADIRNKEAIEKLEQANFTIHALDLSEFVKGTGGPSCLIMPVERK</sequence>
<dbReference type="PANTHER" id="PTHR47271:SF2">
    <property type="entry name" value="ARGININE DEIMINASE"/>
    <property type="match status" value="1"/>
</dbReference>
<dbReference type="EMBL" id="CP016379">
    <property type="protein sequence ID" value="AZR74653.1"/>
    <property type="molecule type" value="Genomic_DNA"/>
</dbReference>
<dbReference type="Gene3D" id="3.75.10.10">
    <property type="entry name" value="L-arginine/glycine Amidinotransferase, Chain A"/>
    <property type="match status" value="1"/>
</dbReference>
<accession>A0A3S9T288</accession>
<evidence type="ECO:0000313" key="1">
    <source>
        <dbReference type="EMBL" id="AZR74653.1"/>
    </source>
</evidence>
<dbReference type="GO" id="GO:0019546">
    <property type="term" value="P:L-arginine deiminase pathway"/>
    <property type="evidence" value="ECO:0007669"/>
    <property type="project" value="TreeGrafter"/>
</dbReference>
<proteinExistence type="predicted"/>
<keyword evidence="2" id="KW-1185">Reference proteome</keyword>
<organism evidence="1 2">
    <name type="scientific">Anoxybacter fermentans</name>
    <dbReference type="NCBI Taxonomy" id="1323375"/>
    <lineage>
        <taxon>Bacteria</taxon>
        <taxon>Bacillati</taxon>
        <taxon>Bacillota</taxon>
        <taxon>Clostridia</taxon>
        <taxon>Halanaerobiales</taxon>
        <taxon>Anoxybacter</taxon>
    </lineage>
</organism>
<reference evidence="1 2" key="1">
    <citation type="submission" date="2016-07" db="EMBL/GenBank/DDBJ databases">
        <title>Genome and transcriptome analysis of iron-reducing fermentative bacteria Anoxybacter fermentans.</title>
        <authorList>
            <person name="Zeng X."/>
            <person name="Shao Z."/>
        </authorList>
    </citation>
    <scope>NUCLEOTIDE SEQUENCE [LARGE SCALE GENOMIC DNA]</scope>
    <source>
        <strain evidence="1 2">DY22613</strain>
    </source>
</reference>
<dbReference type="OrthoDB" id="9807502at2"/>